<comment type="similarity">
    <text evidence="1">Belongs to the peptidase A24 family.</text>
</comment>
<dbReference type="InterPro" id="IPR000045">
    <property type="entry name" value="Prepilin_IV_endopep_pep"/>
</dbReference>
<proteinExistence type="inferred from homology"/>
<feature type="transmembrane region" description="Helical" evidence="2">
    <location>
        <begin position="50"/>
        <end position="73"/>
    </location>
</feature>
<keyword evidence="2" id="KW-0812">Transmembrane</keyword>
<dbReference type="EMBL" id="VSDO01000001">
    <property type="protein sequence ID" value="TYA15168.1"/>
    <property type="molecule type" value="Genomic_DNA"/>
</dbReference>
<dbReference type="Pfam" id="PF01478">
    <property type="entry name" value="Peptidase_A24"/>
    <property type="match status" value="1"/>
</dbReference>
<feature type="transmembrane region" description="Helical" evidence="2">
    <location>
        <begin position="25"/>
        <end position="43"/>
    </location>
</feature>
<dbReference type="GO" id="GO:0005886">
    <property type="term" value="C:plasma membrane"/>
    <property type="evidence" value="ECO:0007669"/>
    <property type="project" value="TreeGrafter"/>
</dbReference>
<sequence length="169" mass="18044">MAGEYVGVFILLGAAFLTDLRSMKIPNALTISGVLAGLLWHLLDEGWGGALFALRGAAIGFVLMLVLYCFGAIGGGDVKLFAGIGAWTGAQMTLHIIVYSILCAGLIGVIILILRREVFARIRGILRNFLGAVLLKSWAPVRSGLKNQLQFPFMLAVLPAAIQAVIYLS</sequence>
<dbReference type="PANTHER" id="PTHR30487:SF0">
    <property type="entry name" value="PREPILIN LEADER PEPTIDASE_N-METHYLTRANSFERASE-RELATED"/>
    <property type="match status" value="1"/>
</dbReference>
<feature type="transmembrane region" description="Helical" evidence="2">
    <location>
        <begin position="93"/>
        <end position="114"/>
    </location>
</feature>
<evidence type="ECO:0000256" key="2">
    <source>
        <dbReference type="SAM" id="Phobius"/>
    </source>
</evidence>
<keyword evidence="2" id="KW-0472">Membrane</keyword>
<dbReference type="PANTHER" id="PTHR30487">
    <property type="entry name" value="TYPE 4 PREPILIN-LIKE PROTEINS LEADER PEPTIDE-PROCESSING ENZYME"/>
    <property type="match status" value="1"/>
</dbReference>
<evidence type="ECO:0000259" key="3">
    <source>
        <dbReference type="Pfam" id="PF01478"/>
    </source>
</evidence>
<dbReference type="Proteomes" id="UP000325218">
    <property type="component" value="Unassembled WGS sequence"/>
</dbReference>
<gene>
    <name evidence="4" type="ORF">FRY98_05815</name>
</gene>
<dbReference type="OrthoDB" id="5508079at2"/>
<dbReference type="GO" id="GO:0004190">
    <property type="term" value="F:aspartic-type endopeptidase activity"/>
    <property type="evidence" value="ECO:0007669"/>
    <property type="project" value="InterPro"/>
</dbReference>
<keyword evidence="5" id="KW-1185">Reference proteome</keyword>
<organism evidence="4 5">
    <name type="scientific">Paenibacillus faecis</name>
    <dbReference type="NCBI Taxonomy" id="862114"/>
    <lineage>
        <taxon>Bacteria</taxon>
        <taxon>Bacillati</taxon>
        <taxon>Bacillota</taxon>
        <taxon>Bacilli</taxon>
        <taxon>Bacillales</taxon>
        <taxon>Paenibacillaceae</taxon>
        <taxon>Paenibacillus</taxon>
    </lineage>
</organism>
<name>A0A5D0CZN6_9BACL</name>
<keyword evidence="2" id="KW-1133">Transmembrane helix</keyword>
<dbReference type="RefSeq" id="WP_148450759.1">
    <property type="nucleotide sequence ID" value="NZ_VSDO01000001.1"/>
</dbReference>
<accession>A0A5D0CZN6</accession>
<reference evidence="4 5" key="1">
    <citation type="submission" date="2019-08" db="EMBL/GenBank/DDBJ databases">
        <title>Genome sequencing of Paenibacillus faecis DSM 23593(T).</title>
        <authorList>
            <person name="Kook J.-K."/>
            <person name="Park S.-N."/>
            <person name="Lim Y.K."/>
        </authorList>
    </citation>
    <scope>NUCLEOTIDE SEQUENCE [LARGE SCALE GENOMIC DNA]</scope>
    <source>
        <strain evidence="4 5">DSM 23593</strain>
    </source>
</reference>
<protein>
    <submittedName>
        <fullName evidence="4">Prepilin peptidase</fullName>
    </submittedName>
</protein>
<comment type="caution">
    <text evidence="4">The sequence shown here is derived from an EMBL/GenBank/DDBJ whole genome shotgun (WGS) entry which is preliminary data.</text>
</comment>
<evidence type="ECO:0000313" key="5">
    <source>
        <dbReference type="Proteomes" id="UP000325218"/>
    </source>
</evidence>
<dbReference type="GO" id="GO:0006465">
    <property type="term" value="P:signal peptide processing"/>
    <property type="evidence" value="ECO:0007669"/>
    <property type="project" value="TreeGrafter"/>
</dbReference>
<feature type="domain" description="Prepilin type IV endopeptidase peptidase" evidence="3">
    <location>
        <begin position="8"/>
        <end position="109"/>
    </location>
</feature>
<evidence type="ECO:0000313" key="4">
    <source>
        <dbReference type="EMBL" id="TYA15168.1"/>
    </source>
</evidence>
<dbReference type="AlphaFoldDB" id="A0A5D0CZN6"/>
<dbReference type="Gene3D" id="1.20.120.1220">
    <property type="match status" value="1"/>
</dbReference>
<evidence type="ECO:0000256" key="1">
    <source>
        <dbReference type="ARBA" id="ARBA00005801"/>
    </source>
</evidence>
<dbReference type="InterPro" id="IPR050882">
    <property type="entry name" value="Prepilin_peptidase/N-MTase"/>
</dbReference>